<evidence type="ECO:0000313" key="2">
    <source>
        <dbReference type="Proteomes" id="UP000319731"/>
    </source>
</evidence>
<organism evidence="1 2">
    <name type="scientific">Synchytrium microbalum</name>
    <dbReference type="NCBI Taxonomy" id="1806994"/>
    <lineage>
        <taxon>Eukaryota</taxon>
        <taxon>Fungi</taxon>
        <taxon>Fungi incertae sedis</taxon>
        <taxon>Chytridiomycota</taxon>
        <taxon>Chytridiomycota incertae sedis</taxon>
        <taxon>Chytridiomycetes</taxon>
        <taxon>Synchytriales</taxon>
        <taxon>Synchytriaceae</taxon>
        <taxon>Synchytrium</taxon>
    </lineage>
</organism>
<dbReference type="RefSeq" id="XP_031024394.1">
    <property type="nucleotide sequence ID" value="XM_031169695.1"/>
</dbReference>
<keyword evidence="2" id="KW-1185">Reference proteome</keyword>
<dbReference type="Proteomes" id="UP000319731">
    <property type="component" value="Unassembled WGS sequence"/>
</dbReference>
<gene>
    <name evidence="1" type="ORF">SmJEL517_g03767</name>
</gene>
<dbReference type="GO" id="GO:0045041">
    <property type="term" value="P:protein import into mitochondrial intermembrane space"/>
    <property type="evidence" value="ECO:0007669"/>
    <property type="project" value="TreeGrafter"/>
</dbReference>
<dbReference type="EMBL" id="QEAO01000021">
    <property type="protein sequence ID" value="TPX33382.1"/>
    <property type="molecule type" value="Genomic_DNA"/>
</dbReference>
<protein>
    <submittedName>
        <fullName evidence="1">Uncharacterized protein</fullName>
    </submittedName>
</protein>
<dbReference type="GO" id="GO:0005758">
    <property type="term" value="C:mitochondrial intermembrane space"/>
    <property type="evidence" value="ECO:0007669"/>
    <property type="project" value="TreeGrafter"/>
</dbReference>
<sequence>MFPFQLRAYEESDEFCPHCDNHYVINAKTPSMGIGVEGDDPRLVKDMRAKVAQFNEPDLMADRLEYWNEIAHRKSFAFWEQAHADV</sequence>
<dbReference type="GO" id="GO:0008270">
    <property type="term" value="F:zinc ion binding"/>
    <property type="evidence" value="ECO:0007669"/>
    <property type="project" value="TreeGrafter"/>
</dbReference>
<dbReference type="OrthoDB" id="411372at2759"/>
<dbReference type="AlphaFoldDB" id="A0A507C105"/>
<comment type="caution">
    <text evidence="1">The sequence shown here is derived from an EMBL/GenBank/DDBJ whole genome shotgun (WGS) entry which is preliminary data.</text>
</comment>
<accession>A0A507C105</accession>
<dbReference type="PANTHER" id="PTHR28082">
    <property type="entry name" value="ZINC FINGER PROTEIN"/>
    <property type="match status" value="1"/>
</dbReference>
<dbReference type="PANTHER" id="PTHR28082:SF2">
    <property type="entry name" value="CHY-TYPE DOMAIN-CONTAINING PROTEIN"/>
    <property type="match status" value="1"/>
</dbReference>
<reference evidence="1 2" key="1">
    <citation type="journal article" date="2019" name="Sci. Rep.">
        <title>Comparative genomics of chytrid fungi reveal insights into the obligate biotrophic and pathogenic lifestyle of Synchytrium endobioticum.</title>
        <authorList>
            <person name="van de Vossenberg B.T.L.H."/>
            <person name="Warris S."/>
            <person name="Nguyen H.D.T."/>
            <person name="van Gent-Pelzer M.P.E."/>
            <person name="Joly D.L."/>
            <person name="van de Geest H.C."/>
            <person name="Bonants P.J.M."/>
            <person name="Smith D.S."/>
            <person name="Levesque C.A."/>
            <person name="van der Lee T.A.J."/>
        </authorList>
    </citation>
    <scope>NUCLEOTIDE SEQUENCE [LARGE SCALE GENOMIC DNA]</scope>
    <source>
        <strain evidence="1 2">JEL517</strain>
    </source>
</reference>
<dbReference type="InterPro" id="IPR052604">
    <property type="entry name" value="Mito_Tim_assembly_helper"/>
</dbReference>
<dbReference type="GeneID" id="42004992"/>
<evidence type="ECO:0000313" key="1">
    <source>
        <dbReference type="EMBL" id="TPX33382.1"/>
    </source>
</evidence>
<proteinExistence type="predicted"/>
<name>A0A507C105_9FUNG</name>